<dbReference type="Proteomes" id="UP000646946">
    <property type="component" value="Unassembled WGS sequence"/>
</dbReference>
<comment type="caution">
    <text evidence="1">The sequence shown here is derived from an EMBL/GenBank/DDBJ whole genome shotgun (WGS) entry which is preliminary data.</text>
</comment>
<evidence type="ECO:0000313" key="1">
    <source>
        <dbReference type="EMBL" id="HIK00539.1"/>
    </source>
</evidence>
<sequence>MGAEMTFGTKYKVEILYEPKYGRGAEITKLIQDLARLQGFESLEKVKALVPEESGRSYPTEKQYWVHLTKAHHGVDWRHSLVGINYNIVASKIDLHISTVGEHAHDIWAAMVKQLRDRTDVKKITINEIESWGPGGSLSDGPVNVK</sequence>
<organism evidence="1 2">
    <name type="scientific">Candidatus Naiadarchaeum limnaeum</name>
    <dbReference type="NCBI Taxonomy" id="2756139"/>
    <lineage>
        <taxon>Archaea</taxon>
        <taxon>Candidatus Undinarchaeota</taxon>
        <taxon>Candidatus Undinarchaeia</taxon>
        <taxon>Candidatus Naiadarchaeales</taxon>
        <taxon>Candidatus Naiadarchaeaceae</taxon>
        <taxon>Candidatus Naiadarchaeum</taxon>
    </lineage>
</organism>
<name>A0A832UNN1_9ARCH</name>
<gene>
    <name evidence="1" type="ORF">H1016_03295</name>
</gene>
<reference evidence="1 2" key="1">
    <citation type="journal article" name="Nat. Commun.">
        <title>Undinarchaeota illuminate DPANN phylogeny and the impact of gene transfer on archaeal evolution.</title>
        <authorList>
            <person name="Dombrowski N."/>
            <person name="Williams T.A."/>
            <person name="Sun J."/>
            <person name="Woodcroft B.J."/>
            <person name="Lee J.H."/>
            <person name="Minh B.Q."/>
            <person name="Rinke C."/>
            <person name="Spang A."/>
        </authorList>
    </citation>
    <scope>NUCLEOTIDE SEQUENCE [LARGE SCALE GENOMIC DNA]</scope>
    <source>
        <strain evidence="1">MAG_bin1129</strain>
    </source>
</reference>
<dbReference type="EMBL" id="DVAB01000025">
    <property type="protein sequence ID" value="HIK00539.1"/>
    <property type="molecule type" value="Genomic_DNA"/>
</dbReference>
<dbReference type="AlphaFoldDB" id="A0A832UNN1"/>
<protein>
    <submittedName>
        <fullName evidence="1">Uncharacterized protein</fullName>
    </submittedName>
</protein>
<accession>A0A832UNN1</accession>
<keyword evidence="2" id="KW-1185">Reference proteome</keyword>
<proteinExistence type="predicted"/>
<evidence type="ECO:0000313" key="2">
    <source>
        <dbReference type="Proteomes" id="UP000646946"/>
    </source>
</evidence>